<dbReference type="InterPro" id="IPR024079">
    <property type="entry name" value="MetalloPept_cat_dom_sf"/>
</dbReference>
<feature type="binding site" evidence="6">
    <location>
        <position position="143"/>
    </location>
    <ligand>
        <name>Zn(2+)</name>
        <dbReference type="ChEBI" id="CHEBI:29105"/>
        <label>1</label>
        <note>catalytic</note>
    </ligand>
</feature>
<proteinExistence type="inferred from homology"/>
<evidence type="ECO:0000313" key="7">
    <source>
        <dbReference type="EMBL" id="HHP68235.1"/>
    </source>
</evidence>
<dbReference type="PANTHER" id="PTHR15910:SF1">
    <property type="entry name" value="ARCHAEMETZINCIN-2"/>
    <property type="match status" value="1"/>
</dbReference>
<reference evidence="7" key="1">
    <citation type="journal article" date="2020" name="mSystems">
        <title>Genome- and Community-Level Interaction Insights into Carbon Utilization and Element Cycling Functions of Hydrothermarchaeota in Hydrothermal Sediment.</title>
        <authorList>
            <person name="Zhou Z."/>
            <person name="Liu Y."/>
            <person name="Xu W."/>
            <person name="Pan J."/>
            <person name="Luo Z.H."/>
            <person name="Li M."/>
        </authorList>
    </citation>
    <scope>NUCLEOTIDE SEQUENCE [LARGE SCALE GENOMIC DNA]</scope>
    <source>
        <strain evidence="7">SpSt-110</strain>
    </source>
</reference>
<dbReference type="GO" id="GO:0006508">
    <property type="term" value="P:proteolysis"/>
    <property type="evidence" value="ECO:0007669"/>
    <property type="project" value="UniProtKB-UniRule"/>
</dbReference>
<comment type="function">
    <text evidence="6">Probable zinc metalloprotease whose natural substrate is unknown.</text>
</comment>
<dbReference type="GO" id="GO:0008237">
    <property type="term" value="F:metallopeptidase activity"/>
    <property type="evidence" value="ECO:0007669"/>
    <property type="project" value="UniProtKB-UniRule"/>
</dbReference>
<comment type="caution">
    <text evidence="7">The sequence shown here is derived from an EMBL/GenBank/DDBJ whole genome shotgun (WGS) entry which is preliminary data.</text>
</comment>
<sequence>MVRVYLVPLTATGFLEYVDTISSLLEDSFTSAGVRLETYNWPEVVRPSLKCYDWGRMQYIASCVVEELYKKTSTLDTEGYSLGVGMLDAYEPGLNFVFGLAVPAKKTAAVFTKRLREEYYGKPARYDLYVERVAKEVTHELGHLLGLQHCGDRKCVMSFSNNVVEVDYKTRFFCEKCAVALKTMASHYMSRTK</sequence>
<name>A0A7J3Y0A4_9CREN</name>
<evidence type="ECO:0000256" key="4">
    <source>
        <dbReference type="ARBA" id="ARBA00022833"/>
    </source>
</evidence>
<feature type="binding site" evidence="6">
    <location>
        <position position="174"/>
    </location>
    <ligand>
        <name>Zn(2+)</name>
        <dbReference type="ChEBI" id="CHEBI:29105"/>
        <label>2</label>
    </ligand>
</feature>
<comment type="subunit">
    <text evidence="6">Monomer.</text>
</comment>
<evidence type="ECO:0000256" key="3">
    <source>
        <dbReference type="ARBA" id="ARBA00022801"/>
    </source>
</evidence>
<feature type="active site" description="Proton acceptor" evidence="6">
    <location>
        <position position="140"/>
    </location>
</feature>
<dbReference type="AlphaFoldDB" id="A0A7J3Y0A4"/>
<keyword evidence="4 6" id="KW-0862">Zinc</keyword>
<accession>A0A7J3Y0A4</accession>
<organism evidence="7">
    <name type="scientific">Thermogladius calderae</name>
    <dbReference type="NCBI Taxonomy" id="1200300"/>
    <lineage>
        <taxon>Archaea</taxon>
        <taxon>Thermoproteota</taxon>
        <taxon>Thermoprotei</taxon>
        <taxon>Desulfurococcales</taxon>
        <taxon>Desulfurococcaceae</taxon>
        <taxon>Thermogladius</taxon>
    </lineage>
</organism>
<feature type="binding site" evidence="6">
    <location>
        <position position="150"/>
    </location>
    <ligand>
        <name>Zn(2+)</name>
        <dbReference type="ChEBI" id="CHEBI:29105"/>
        <label>2</label>
    </ligand>
</feature>
<evidence type="ECO:0000256" key="1">
    <source>
        <dbReference type="ARBA" id="ARBA00022670"/>
    </source>
</evidence>
<dbReference type="GO" id="GO:0008270">
    <property type="term" value="F:zinc ion binding"/>
    <property type="evidence" value="ECO:0007669"/>
    <property type="project" value="UniProtKB-UniRule"/>
</dbReference>
<dbReference type="InterPro" id="IPR012962">
    <property type="entry name" value="Pept_M54_archaemetzincn"/>
</dbReference>
<dbReference type="InterPro" id="IPR012091">
    <property type="entry name" value="Pept_M54_archaemetzncn_arc/bac"/>
</dbReference>
<keyword evidence="1 6" id="KW-0645">Protease</keyword>
<evidence type="ECO:0000256" key="5">
    <source>
        <dbReference type="ARBA" id="ARBA00023049"/>
    </source>
</evidence>
<comment type="cofactor">
    <cofactor evidence="6">
        <name>Zn(2+)</name>
        <dbReference type="ChEBI" id="CHEBI:29105"/>
    </cofactor>
    <text evidence="6">Binds 2 Zn(2+) ions per subunit. One is catalytic, whereas the other seems to have a structural role.</text>
</comment>
<evidence type="ECO:0000256" key="6">
    <source>
        <dbReference type="HAMAP-Rule" id="MF_01842"/>
    </source>
</evidence>
<feature type="binding site" evidence="6">
    <location>
        <position position="149"/>
    </location>
    <ligand>
        <name>Zn(2+)</name>
        <dbReference type="ChEBI" id="CHEBI:29105"/>
        <label>1</label>
        <note>catalytic</note>
    </ligand>
</feature>
<dbReference type="PANTHER" id="PTHR15910">
    <property type="entry name" value="ARCHAEMETZINCIN"/>
    <property type="match status" value="1"/>
</dbReference>
<comment type="similarity">
    <text evidence="6">Belongs to the peptidase M54 family.</text>
</comment>
<gene>
    <name evidence="6" type="primary">amzA</name>
    <name evidence="7" type="ORF">ENM60_05580</name>
</gene>
<dbReference type="NCBIfam" id="NF033823">
    <property type="entry name" value="archmetzin"/>
    <property type="match status" value="1"/>
</dbReference>
<keyword evidence="5 6" id="KW-0482">Metalloprotease</keyword>
<evidence type="ECO:0000256" key="2">
    <source>
        <dbReference type="ARBA" id="ARBA00022723"/>
    </source>
</evidence>
<dbReference type="EMBL" id="DRYK01000067">
    <property type="protein sequence ID" value="HHP68235.1"/>
    <property type="molecule type" value="Genomic_DNA"/>
</dbReference>
<feature type="binding site" evidence="6">
    <location>
        <position position="155"/>
    </location>
    <ligand>
        <name>Zn(2+)</name>
        <dbReference type="ChEBI" id="CHEBI:29105"/>
        <label>2</label>
    </ligand>
</feature>
<protein>
    <recommendedName>
        <fullName evidence="6">Archaemetzincin</fullName>
        <ecNumber evidence="6">3.4.-.-</ecNumber>
    </recommendedName>
</protein>
<dbReference type="EC" id="3.4.-.-" evidence="6"/>
<feature type="binding site" evidence="6">
    <location>
        <position position="177"/>
    </location>
    <ligand>
        <name>Zn(2+)</name>
        <dbReference type="ChEBI" id="CHEBI:29105"/>
        <label>2</label>
    </ligand>
</feature>
<feature type="binding site" evidence="6">
    <location>
        <position position="139"/>
    </location>
    <ligand>
        <name>Zn(2+)</name>
        <dbReference type="ChEBI" id="CHEBI:29105"/>
        <label>1</label>
        <note>catalytic</note>
    </ligand>
</feature>
<dbReference type="HAMAP" id="MF_01842">
    <property type="entry name" value="Archaemetzincin"/>
    <property type="match status" value="1"/>
</dbReference>
<dbReference type="Gene3D" id="3.40.390.10">
    <property type="entry name" value="Collagenase (Catalytic Domain)"/>
    <property type="match status" value="1"/>
</dbReference>
<dbReference type="Pfam" id="PF07998">
    <property type="entry name" value="Peptidase_M54"/>
    <property type="match status" value="1"/>
</dbReference>
<dbReference type="CDD" id="cd11375">
    <property type="entry name" value="Peptidase_M54"/>
    <property type="match status" value="1"/>
</dbReference>
<keyword evidence="2 6" id="KW-0479">Metal-binding</keyword>
<keyword evidence="3 6" id="KW-0378">Hydrolase</keyword>
<dbReference type="SUPFAM" id="SSF55486">
    <property type="entry name" value="Metalloproteases ('zincins'), catalytic domain"/>
    <property type="match status" value="1"/>
</dbReference>